<dbReference type="Pfam" id="PF07883">
    <property type="entry name" value="Cupin_2"/>
    <property type="match status" value="1"/>
</dbReference>
<dbReference type="CDD" id="cd02238">
    <property type="entry name" value="cupin_KdgF"/>
    <property type="match status" value="1"/>
</dbReference>
<protein>
    <recommendedName>
        <fullName evidence="2">Cupin type-2 domain-containing protein</fullName>
    </recommendedName>
</protein>
<organism evidence="3 4">
    <name type="scientific">Haloarcula mannanilytica</name>
    <dbReference type="NCBI Taxonomy" id="2509225"/>
    <lineage>
        <taxon>Archaea</taxon>
        <taxon>Methanobacteriati</taxon>
        <taxon>Methanobacteriota</taxon>
        <taxon>Stenosarchaea group</taxon>
        <taxon>Halobacteria</taxon>
        <taxon>Halobacteriales</taxon>
        <taxon>Haloarculaceae</taxon>
        <taxon>Haloarcula</taxon>
    </lineage>
</organism>
<feature type="compositionally biased region" description="Basic and acidic residues" evidence="1">
    <location>
        <begin position="117"/>
        <end position="126"/>
    </location>
</feature>
<proteinExistence type="predicted"/>
<dbReference type="PANTHER" id="PTHR40112">
    <property type="entry name" value="H2HPP ISOMERASE"/>
    <property type="match status" value="1"/>
</dbReference>
<name>A0A4C2EEX0_9EURY</name>
<keyword evidence="4" id="KW-1185">Reference proteome</keyword>
<evidence type="ECO:0000313" key="3">
    <source>
        <dbReference type="EMBL" id="GCF13061.1"/>
    </source>
</evidence>
<dbReference type="Gene3D" id="2.60.120.10">
    <property type="entry name" value="Jelly Rolls"/>
    <property type="match status" value="1"/>
</dbReference>
<dbReference type="AlphaFoldDB" id="A0A4C2EEX0"/>
<dbReference type="InterPro" id="IPR011051">
    <property type="entry name" value="RmlC_Cupin_sf"/>
</dbReference>
<evidence type="ECO:0000259" key="2">
    <source>
        <dbReference type="Pfam" id="PF07883"/>
    </source>
</evidence>
<reference evidence="3 4" key="1">
    <citation type="submission" date="2019-02" db="EMBL/GenBank/DDBJ databases">
        <title>Haloarcula mannanilyticum sp. nov., a mannan degrading haloarchaeon isolated from commercial salt.</title>
        <authorList>
            <person name="Enomoto S."/>
            <person name="Shimane Y."/>
            <person name="Kamekura M."/>
            <person name="Ito T."/>
            <person name="Moriya O."/>
            <person name="Ihara K."/>
            <person name="Takahashi-Ando N."/>
            <person name="Fukushima Y."/>
            <person name="Yoshida Y."/>
            <person name="Usama R."/>
            <person name="Takai K."/>
            <person name="Minegishi H."/>
        </authorList>
    </citation>
    <scope>NUCLEOTIDE SEQUENCE [LARGE SCALE GENOMIC DNA]</scope>
    <source>
        <strain evidence="3 4">MD130-1</strain>
    </source>
</reference>
<comment type="caution">
    <text evidence="3">The sequence shown here is derived from an EMBL/GenBank/DDBJ whole genome shotgun (WGS) entry which is preliminary data.</text>
</comment>
<dbReference type="PANTHER" id="PTHR40112:SF1">
    <property type="entry name" value="H2HPP ISOMERASE"/>
    <property type="match status" value="1"/>
</dbReference>
<evidence type="ECO:0000313" key="4">
    <source>
        <dbReference type="Proteomes" id="UP000304382"/>
    </source>
</evidence>
<accession>A0A4C2EEX0</accession>
<feature type="region of interest" description="Disordered" evidence="1">
    <location>
        <begin position="110"/>
        <end position="147"/>
    </location>
</feature>
<gene>
    <name evidence="3" type="ORF">Harman_09960</name>
</gene>
<dbReference type="EMBL" id="BIXZ01000001">
    <property type="protein sequence ID" value="GCF13061.1"/>
    <property type="molecule type" value="Genomic_DNA"/>
</dbReference>
<dbReference type="InterPro" id="IPR013096">
    <property type="entry name" value="Cupin_2"/>
</dbReference>
<feature type="domain" description="Cupin type-2" evidence="2">
    <location>
        <begin position="69"/>
        <end position="136"/>
    </location>
</feature>
<dbReference type="SUPFAM" id="SSF51182">
    <property type="entry name" value="RmlC-like cupins"/>
    <property type="match status" value="1"/>
</dbReference>
<evidence type="ECO:0000256" key="1">
    <source>
        <dbReference type="SAM" id="MobiDB-lite"/>
    </source>
</evidence>
<dbReference type="InterPro" id="IPR052535">
    <property type="entry name" value="Bacilysin_H2HPP_isomerase"/>
</dbReference>
<sequence>MPLCRGRTVLNPPTADAADDYWNKRLGATGATPRRMEEVPQAACETVEAVDGVHLTQLAVGEEMSVQQFHIEPGAAVPEHSHHHEQVGYVAKGTFTFHVNGEEYVIGPGDSYVIPSEEPHEARNDGEEPVSGIDVFSPPRTDPDWQD</sequence>
<dbReference type="Proteomes" id="UP000304382">
    <property type="component" value="Unassembled WGS sequence"/>
</dbReference>
<dbReference type="InterPro" id="IPR014710">
    <property type="entry name" value="RmlC-like_jellyroll"/>
</dbReference>